<dbReference type="InterPro" id="IPR017961">
    <property type="entry name" value="DNA_pol_Y-fam_little_finger"/>
</dbReference>
<name>A0ABY6AKS9_9PSED</name>
<dbReference type="Gene3D" id="3.30.70.270">
    <property type="match status" value="1"/>
</dbReference>
<dbReference type="Pfam" id="PF11799">
    <property type="entry name" value="IMS_C"/>
    <property type="match status" value="1"/>
</dbReference>
<reference evidence="7" key="1">
    <citation type="submission" date="2022-09" db="EMBL/GenBank/DDBJ databases">
        <title>Complete genome sequence of Pseudomonas promysalinigenes strain RL-WG26, a newly isolated PGPR with the potential for plant salinity stress alleviation.</title>
        <authorList>
            <person name="Ren L."/>
            <person name="Wang G."/>
            <person name="Hu H."/>
        </authorList>
    </citation>
    <scope>NUCLEOTIDE SEQUENCE</scope>
    <source>
        <strain evidence="7">RL-WG26</strain>
    </source>
</reference>
<comment type="similarity">
    <text evidence="1">Belongs to the DNA polymerase type-Y family.</text>
</comment>
<evidence type="ECO:0000256" key="5">
    <source>
        <dbReference type="ARBA" id="ARBA00023236"/>
    </source>
</evidence>
<evidence type="ECO:0000256" key="2">
    <source>
        <dbReference type="ARBA" id="ARBA00022763"/>
    </source>
</evidence>
<dbReference type="InterPro" id="IPR025188">
    <property type="entry name" value="DUF4113"/>
</dbReference>
<keyword evidence="3" id="KW-0741">SOS mutagenesis</keyword>
<dbReference type="RefSeq" id="WP_186477988.1">
    <property type="nucleotide sequence ID" value="NZ_CP077094.1"/>
</dbReference>
<dbReference type="InterPro" id="IPR043128">
    <property type="entry name" value="Rev_trsase/Diguanyl_cyclase"/>
</dbReference>
<dbReference type="Gene3D" id="1.10.150.20">
    <property type="entry name" value="5' to 3' exonuclease, C-terminal subdomain"/>
    <property type="match status" value="1"/>
</dbReference>
<dbReference type="Gene3D" id="3.40.1170.60">
    <property type="match status" value="1"/>
</dbReference>
<gene>
    <name evidence="7" type="ORF">N5C08_14225</name>
</gene>
<evidence type="ECO:0000256" key="4">
    <source>
        <dbReference type="ARBA" id="ARBA00023204"/>
    </source>
</evidence>
<accession>A0ABY6AKS9</accession>
<evidence type="ECO:0000256" key="1">
    <source>
        <dbReference type="ARBA" id="ARBA00010945"/>
    </source>
</evidence>
<keyword evidence="5" id="KW-0742">SOS response</keyword>
<sequence>MRNDQVFALIDCNSFYASCERVFRPDLAKTPIVVLSNNDGCVIARSYDAKPFVKMGEPYFQAKEKLRRHGVVAFSSNYALYGDMSERVMTLIESMVPGTEVYSIDECFADLSGIQENLTNFGHGLRLRIMQRTGIPVGVGIARTKTLAKLANHTAKRLLSHTGGVVDITEPVKRDWVLRNTKVKEVWGIGRKMTAHLEAMGIITAMDLAKADAWTLRQRFSVVVEKTARELAGTACLDLDEVEPPKQEICSSRMFGKRLSELAPIKQAVATYVGRAAEKLRAQGSVCKRMRVSIRTGMFNPDEAHHAQGALVELPYPTSDTLLMTRLATDAVARIFRPGYRYSKAEVLLLDLRQPGEFSQDLFALKQPVSCDRLMQVMDDINQRWGSGTMRAATVPAAPDWGMKREMMSQSYTTRIDQLWTIKG</sequence>
<evidence type="ECO:0000313" key="7">
    <source>
        <dbReference type="EMBL" id="UXH38155.1"/>
    </source>
</evidence>
<keyword evidence="8" id="KW-1185">Reference proteome</keyword>
<evidence type="ECO:0000313" key="8">
    <source>
        <dbReference type="Proteomes" id="UP001064504"/>
    </source>
</evidence>
<evidence type="ECO:0000259" key="6">
    <source>
        <dbReference type="PROSITE" id="PS50173"/>
    </source>
</evidence>
<protein>
    <submittedName>
        <fullName evidence="7">Y-family DNA polymerase</fullName>
    </submittedName>
</protein>
<dbReference type="Pfam" id="PF13438">
    <property type="entry name" value="DUF4113"/>
    <property type="match status" value="1"/>
</dbReference>
<dbReference type="NCBIfam" id="NF002955">
    <property type="entry name" value="PRK03609.1"/>
    <property type="match status" value="1"/>
</dbReference>
<dbReference type="PROSITE" id="PS50173">
    <property type="entry name" value="UMUC"/>
    <property type="match status" value="1"/>
</dbReference>
<proteinExistence type="inferred from homology"/>
<dbReference type="InterPro" id="IPR043502">
    <property type="entry name" value="DNA/RNA_pol_sf"/>
</dbReference>
<dbReference type="SUPFAM" id="SSF56672">
    <property type="entry name" value="DNA/RNA polymerases"/>
    <property type="match status" value="1"/>
</dbReference>
<dbReference type="CDD" id="cd01700">
    <property type="entry name" value="PolY_Pol_V_umuC"/>
    <property type="match status" value="1"/>
</dbReference>
<keyword evidence="4" id="KW-0234">DNA repair</keyword>
<feature type="domain" description="UmuC" evidence="6">
    <location>
        <begin position="7"/>
        <end position="190"/>
    </location>
</feature>
<keyword evidence="2" id="KW-0227">DNA damage</keyword>
<evidence type="ECO:0000256" key="3">
    <source>
        <dbReference type="ARBA" id="ARBA00023199"/>
    </source>
</evidence>
<dbReference type="PANTHER" id="PTHR11076:SF34">
    <property type="entry name" value="PROTEIN UMUC"/>
    <property type="match status" value="1"/>
</dbReference>
<dbReference type="EMBL" id="CP104557">
    <property type="protein sequence ID" value="UXH38155.1"/>
    <property type="molecule type" value="Genomic_DNA"/>
</dbReference>
<dbReference type="Proteomes" id="UP001064504">
    <property type="component" value="Chromosome"/>
</dbReference>
<dbReference type="InterPro" id="IPR050116">
    <property type="entry name" value="DNA_polymerase-Y"/>
</dbReference>
<dbReference type="InterPro" id="IPR001126">
    <property type="entry name" value="UmuC"/>
</dbReference>
<dbReference type="Pfam" id="PF00817">
    <property type="entry name" value="IMS"/>
    <property type="match status" value="1"/>
</dbReference>
<organism evidence="7 8">
    <name type="scientific">Pseudomonas promysalinigenes</name>
    <dbReference type="NCBI Taxonomy" id="485898"/>
    <lineage>
        <taxon>Bacteria</taxon>
        <taxon>Pseudomonadati</taxon>
        <taxon>Pseudomonadota</taxon>
        <taxon>Gammaproteobacteria</taxon>
        <taxon>Pseudomonadales</taxon>
        <taxon>Pseudomonadaceae</taxon>
        <taxon>Pseudomonas</taxon>
    </lineage>
</organism>
<dbReference type="PANTHER" id="PTHR11076">
    <property type="entry name" value="DNA REPAIR POLYMERASE UMUC / TRANSFERASE FAMILY MEMBER"/>
    <property type="match status" value="1"/>
</dbReference>